<gene>
    <name evidence="1" type="ORF">ENM30_01025</name>
</gene>
<sequence>MTWLTSLVEQLVQTIRGEAGIPVYVGWRPATIIPMAILQIRNCEVTPLDLSANIHLITADVQIDFWHSSAKECDETVEKTLAALERARDSLGIFFLGVEGLADVGDEKAFRKMLLLRLKTVK</sequence>
<dbReference type="AlphaFoldDB" id="A0A7J3WAX5"/>
<reference evidence="1" key="1">
    <citation type="journal article" date="2020" name="mSystems">
        <title>Genome- and Community-Level Interaction Insights into Carbon Utilization and Element Cycling Functions of Hydrothermarchaeota in Hydrothermal Sediment.</title>
        <authorList>
            <person name="Zhou Z."/>
            <person name="Liu Y."/>
            <person name="Xu W."/>
            <person name="Pan J."/>
            <person name="Luo Z.H."/>
            <person name="Li M."/>
        </authorList>
    </citation>
    <scope>NUCLEOTIDE SEQUENCE [LARGE SCALE GENOMIC DNA]</scope>
    <source>
        <strain evidence="1">SpSt-1073</strain>
    </source>
</reference>
<proteinExistence type="predicted"/>
<protein>
    <recommendedName>
        <fullName evidence="2">DUF3168 domain-containing protein</fullName>
    </recommendedName>
</protein>
<dbReference type="EMBL" id="DRXG01000015">
    <property type="protein sequence ID" value="HHN51874.1"/>
    <property type="molecule type" value="Genomic_DNA"/>
</dbReference>
<evidence type="ECO:0008006" key="2">
    <source>
        <dbReference type="Google" id="ProtNLM"/>
    </source>
</evidence>
<organism evidence="1">
    <name type="scientific">Caldiarchaeum subterraneum</name>
    <dbReference type="NCBI Taxonomy" id="311458"/>
    <lineage>
        <taxon>Archaea</taxon>
        <taxon>Nitrososphaerota</taxon>
        <taxon>Candidatus Caldarchaeales</taxon>
        <taxon>Candidatus Caldarchaeaceae</taxon>
        <taxon>Candidatus Caldarchaeum</taxon>
    </lineage>
</organism>
<accession>A0A7J3WAX5</accession>
<name>A0A7J3WAX5_CALS0</name>
<comment type="caution">
    <text evidence="1">The sequence shown here is derived from an EMBL/GenBank/DDBJ whole genome shotgun (WGS) entry which is preliminary data.</text>
</comment>
<evidence type="ECO:0000313" key="1">
    <source>
        <dbReference type="EMBL" id="HHN51874.1"/>
    </source>
</evidence>